<proteinExistence type="predicted"/>
<protein>
    <submittedName>
        <fullName evidence="1">Uncharacterized protein</fullName>
    </submittedName>
</protein>
<sequence length="117" mass="14248">MLYAPWDFRCKLFRSSFLYVAGLFKEINEIKFIAVNCNYYKGRCRSMYKLLAFPVIFAQTQYNQPIIFNQFLSSERLYRFFSKKFFYFKIETRPIARIFSRGGKRGKFFCAEFIFDF</sequence>
<organism evidence="1 2">
    <name type="scientific">Meloidogyne enterolobii</name>
    <name type="common">Root-knot nematode worm</name>
    <name type="synonym">Meloidogyne mayaguensis</name>
    <dbReference type="NCBI Taxonomy" id="390850"/>
    <lineage>
        <taxon>Eukaryota</taxon>
        <taxon>Metazoa</taxon>
        <taxon>Ecdysozoa</taxon>
        <taxon>Nematoda</taxon>
        <taxon>Chromadorea</taxon>
        <taxon>Rhabditida</taxon>
        <taxon>Tylenchina</taxon>
        <taxon>Tylenchomorpha</taxon>
        <taxon>Tylenchoidea</taxon>
        <taxon>Meloidogynidae</taxon>
        <taxon>Meloidogyninae</taxon>
        <taxon>Meloidogyne</taxon>
    </lineage>
</organism>
<accession>A0ACB1A8U5</accession>
<evidence type="ECO:0000313" key="1">
    <source>
        <dbReference type="EMBL" id="CAK5087859.1"/>
    </source>
</evidence>
<gene>
    <name evidence="1" type="ORF">MENTE1834_LOCUS35481</name>
</gene>
<keyword evidence="2" id="KW-1185">Reference proteome</keyword>
<comment type="caution">
    <text evidence="1">The sequence shown here is derived from an EMBL/GenBank/DDBJ whole genome shotgun (WGS) entry which is preliminary data.</text>
</comment>
<dbReference type="Proteomes" id="UP001497535">
    <property type="component" value="Unassembled WGS sequence"/>
</dbReference>
<evidence type="ECO:0000313" key="2">
    <source>
        <dbReference type="Proteomes" id="UP001497535"/>
    </source>
</evidence>
<name>A0ACB1A8U5_MELEN</name>
<dbReference type="EMBL" id="CAVMJV010000067">
    <property type="protein sequence ID" value="CAK5087859.1"/>
    <property type="molecule type" value="Genomic_DNA"/>
</dbReference>
<reference evidence="1" key="1">
    <citation type="submission" date="2023-11" db="EMBL/GenBank/DDBJ databases">
        <authorList>
            <person name="Poullet M."/>
        </authorList>
    </citation>
    <scope>NUCLEOTIDE SEQUENCE</scope>
    <source>
        <strain evidence="1">E1834</strain>
    </source>
</reference>